<protein>
    <recommendedName>
        <fullName evidence="1">STAS domain-containing protein</fullName>
    </recommendedName>
</protein>
<dbReference type="Proteomes" id="UP001161422">
    <property type="component" value="Unassembled WGS sequence"/>
</dbReference>
<gene>
    <name evidence="2" type="ORF">GCM10007895_11260</name>
</gene>
<keyword evidence="3" id="KW-1185">Reference proteome</keyword>
<dbReference type="PANTHER" id="PTHR35849">
    <property type="entry name" value="BLR2341 PROTEIN"/>
    <property type="match status" value="1"/>
</dbReference>
<sequence length="100" mass="11142">MLSLLKEEPNRLALSGRLDMPQVAKIAQTDDYHLAKEVNCVDLSQLTYIDSAGVALLLRWSQLASQQNQRQLQFLDAPKAALELAQLYQLTLFEAAPESA</sequence>
<dbReference type="InterPro" id="IPR036513">
    <property type="entry name" value="STAS_dom_sf"/>
</dbReference>
<dbReference type="SUPFAM" id="SSF52091">
    <property type="entry name" value="SpoIIaa-like"/>
    <property type="match status" value="1"/>
</dbReference>
<dbReference type="AlphaFoldDB" id="A0AA37RV68"/>
<dbReference type="RefSeq" id="WP_095506389.1">
    <property type="nucleotide sequence ID" value="NZ_BSNC01000003.1"/>
</dbReference>
<dbReference type="InterPro" id="IPR002645">
    <property type="entry name" value="STAS_dom"/>
</dbReference>
<dbReference type="PROSITE" id="PS50801">
    <property type="entry name" value="STAS"/>
    <property type="match status" value="1"/>
</dbReference>
<dbReference type="InterPro" id="IPR058548">
    <property type="entry name" value="MlaB-like_STAS"/>
</dbReference>
<dbReference type="CDD" id="cd07043">
    <property type="entry name" value="STAS_anti-anti-sigma_factors"/>
    <property type="match status" value="1"/>
</dbReference>
<dbReference type="EMBL" id="BSNC01000003">
    <property type="protein sequence ID" value="GLP95820.1"/>
    <property type="molecule type" value="Genomic_DNA"/>
</dbReference>
<reference evidence="2" key="1">
    <citation type="journal article" date="2014" name="Int. J. Syst. Evol. Microbiol.">
        <title>Complete genome sequence of Corynebacterium casei LMG S-19264T (=DSM 44701T), isolated from a smear-ripened cheese.</title>
        <authorList>
            <consortium name="US DOE Joint Genome Institute (JGI-PGF)"/>
            <person name="Walter F."/>
            <person name="Albersmeier A."/>
            <person name="Kalinowski J."/>
            <person name="Ruckert C."/>
        </authorList>
    </citation>
    <scope>NUCLEOTIDE SEQUENCE</scope>
    <source>
        <strain evidence="2">NBRC 101628</strain>
    </source>
</reference>
<organism evidence="2 3">
    <name type="scientific">Paraferrimonas sedimenticola</name>
    <dbReference type="NCBI Taxonomy" id="375674"/>
    <lineage>
        <taxon>Bacteria</taxon>
        <taxon>Pseudomonadati</taxon>
        <taxon>Pseudomonadota</taxon>
        <taxon>Gammaproteobacteria</taxon>
        <taxon>Alteromonadales</taxon>
        <taxon>Ferrimonadaceae</taxon>
        <taxon>Paraferrimonas</taxon>
    </lineage>
</organism>
<dbReference type="InterPro" id="IPR052746">
    <property type="entry name" value="MlaB_ABC_Transporter"/>
</dbReference>
<proteinExistence type="predicted"/>
<name>A0AA37RV68_9GAMM</name>
<reference evidence="2" key="2">
    <citation type="submission" date="2023-01" db="EMBL/GenBank/DDBJ databases">
        <title>Draft genome sequence of Paraferrimonas sedimenticola strain NBRC 101628.</title>
        <authorList>
            <person name="Sun Q."/>
            <person name="Mori K."/>
        </authorList>
    </citation>
    <scope>NUCLEOTIDE SEQUENCE</scope>
    <source>
        <strain evidence="2">NBRC 101628</strain>
    </source>
</reference>
<evidence type="ECO:0000313" key="2">
    <source>
        <dbReference type="EMBL" id="GLP95820.1"/>
    </source>
</evidence>
<dbReference type="Pfam" id="PF13466">
    <property type="entry name" value="STAS_2"/>
    <property type="match status" value="1"/>
</dbReference>
<comment type="caution">
    <text evidence="2">The sequence shown here is derived from an EMBL/GenBank/DDBJ whole genome shotgun (WGS) entry which is preliminary data.</text>
</comment>
<feature type="domain" description="STAS" evidence="1">
    <location>
        <begin position="41"/>
        <end position="100"/>
    </location>
</feature>
<accession>A0AA37RV68</accession>
<evidence type="ECO:0000313" key="3">
    <source>
        <dbReference type="Proteomes" id="UP001161422"/>
    </source>
</evidence>
<evidence type="ECO:0000259" key="1">
    <source>
        <dbReference type="PROSITE" id="PS50801"/>
    </source>
</evidence>
<dbReference type="PANTHER" id="PTHR35849:SF2">
    <property type="entry name" value="BLR2341 PROTEIN"/>
    <property type="match status" value="1"/>
</dbReference>
<dbReference type="Gene3D" id="3.30.750.24">
    <property type="entry name" value="STAS domain"/>
    <property type="match status" value="1"/>
</dbReference>